<sequence>MLTVSGLAHVAIRVTDIDRALDFYINKLGFERLMHLDRDEKLWLVYLRVTDNQFIELFLDGVGPRAPDADATGYNHLCLSVPNIKTSVAELTAAGIDLTQPKVLGIDGNWQCWIEDPDGHRIEIMQMMPDSMQSKAIAARN</sequence>
<accession>A0ABU4W2R5</accession>
<dbReference type="Gene3D" id="3.10.180.10">
    <property type="entry name" value="2,3-Dihydroxybiphenyl 1,2-Dioxygenase, domain 1"/>
    <property type="match status" value="1"/>
</dbReference>
<name>A0ABU4W2R5_9HYPH</name>
<proteinExistence type="predicted"/>
<dbReference type="RefSeq" id="WP_320188392.1">
    <property type="nucleotide sequence ID" value="NZ_CP192768.1"/>
</dbReference>
<dbReference type="EMBL" id="JAVRAD010000012">
    <property type="protein sequence ID" value="MDX8331796.1"/>
    <property type="molecule type" value="Genomic_DNA"/>
</dbReference>
<reference evidence="3" key="1">
    <citation type="journal article" date="2023" name="Phytobiomes J">
        <title>Deciphering the key players within the bacterial microbiota associated with aerial crown gall tumors on rhododendron: Insights into the gallobiome.</title>
        <authorList>
            <person name="Kuzmanovic N."/>
            <person name="Nesme J."/>
            <person name="Wolf J."/>
            <person name="Neumann-Schaal M."/>
            <person name="Petersen J."/>
            <person name="Fernandez-Gnecco G."/>
            <person name="Sproeer C."/>
            <person name="Bunk B."/>
            <person name="Overmann J."/>
            <person name="Sorensen S.J."/>
            <person name="Idczak E."/>
            <person name="Smalla K."/>
        </authorList>
    </citation>
    <scope>NUCLEOTIDE SEQUENCE [LARGE SCALE GENOMIC DNA]</scope>
    <source>
        <strain evidence="3">Rho-14.1</strain>
    </source>
</reference>
<dbReference type="Proteomes" id="UP001277561">
    <property type="component" value="Unassembled WGS sequence"/>
</dbReference>
<dbReference type="CDD" id="cd06587">
    <property type="entry name" value="VOC"/>
    <property type="match status" value="1"/>
</dbReference>
<evidence type="ECO:0000256" key="1">
    <source>
        <dbReference type="ARBA" id="ARBA00022723"/>
    </source>
</evidence>
<comment type="caution">
    <text evidence="3">The sequence shown here is derived from an EMBL/GenBank/DDBJ whole genome shotgun (WGS) entry which is preliminary data.</text>
</comment>
<dbReference type="PANTHER" id="PTHR43048:SF3">
    <property type="entry name" value="METHYLMALONYL-COA EPIMERASE, MITOCHONDRIAL"/>
    <property type="match status" value="1"/>
</dbReference>
<keyword evidence="4" id="KW-1185">Reference proteome</keyword>
<keyword evidence="1" id="KW-0479">Metal-binding</keyword>
<evidence type="ECO:0000313" key="4">
    <source>
        <dbReference type="Proteomes" id="UP001277561"/>
    </source>
</evidence>
<dbReference type="PROSITE" id="PS51819">
    <property type="entry name" value="VOC"/>
    <property type="match status" value="1"/>
</dbReference>
<dbReference type="InterPro" id="IPR004360">
    <property type="entry name" value="Glyas_Fos-R_dOase_dom"/>
</dbReference>
<dbReference type="InterPro" id="IPR018146">
    <property type="entry name" value="Glyoxalase_1_CS"/>
</dbReference>
<dbReference type="PANTHER" id="PTHR43048">
    <property type="entry name" value="METHYLMALONYL-COA EPIMERASE"/>
    <property type="match status" value="1"/>
</dbReference>
<organism evidence="3 4">
    <name type="scientific">Agrobacterium rosae</name>
    <dbReference type="NCBI Taxonomy" id="1972867"/>
    <lineage>
        <taxon>Bacteria</taxon>
        <taxon>Pseudomonadati</taxon>
        <taxon>Pseudomonadota</taxon>
        <taxon>Alphaproteobacteria</taxon>
        <taxon>Hyphomicrobiales</taxon>
        <taxon>Rhizobiaceae</taxon>
        <taxon>Rhizobium/Agrobacterium group</taxon>
        <taxon>Agrobacterium</taxon>
    </lineage>
</organism>
<dbReference type="SUPFAM" id="SSF54593">
    <property type="entry name" value="Glyoxalase/Bleomycin resistance protein/Dihydroxybiphenyl dioxygenase"/>
    <property type="match status" value="1"/>
</dbReference>
<feature type="domain" description="VOC" evidence="2">
    <location>
        <begin position="6"/>
        <end position="127"/>
    </location>
</feature>
<gene>
    <name evidence="3" type="ORF">RMS29_21515</name>
</gene>
<dbReference type="PROSITE" id="PS00934">
    <property type="entry name" value="GLYOXALASE_I_1"/>
    <property type="match status" value="1"/>
</dbReference>
<dbReference type="InterPro" id="IPR051785">
    <property type="entry name" value="MMCE/EMCE_epimerase"/>
</dbReference>
<evidence type="ECO:0000313" key="3">
    <source>
        <dbReference type="EMBL" id="MDX8331796.1"/>
    </source>
</evidence>
<dbReference type="InterPro" id="IPR029068">
    <property type="entry name" value="Glyas_Bleomycin-R_OHBP_Dase"/>
</dbReference>
<dbReference type="Pfam" id="PF00903">
    <property type="entry name" value="Glyoxalase"/>
    <property type="match status" value="1"/>
</dbReference>
<dbReference type="InterPro" id="IPR037523">
    <property type="entry name" value="VOC_core"/>
</dbReference>
<evidence type="ECO:0000259" key="2">
    <source>
        <dbReference type="PROSITE" id="PS51819"/>
    </source>
</evidence>
<protein>
    <submittedName>
        <fullName evidence="3">VOC family protein</fullName>
    </submittedName>
</protein>